<evidence type="ECO:0000259" key="1">
    <source>
        <dbReference type="Pfam" id="PF13358"/>
    </source>
</evidence>
<protein>
    <recommendedName>
        <fullName evidence="1">Tc1-like transposase DDE domain-containing protein</fullName>
    </recommendedName>
</protein>
<evidence type="ECO:0000313" key="3">
    <source>
        <dbReference type="Proteomes" id="UP000002221"/>
    </source>
</evidence>
<gene>
    <name evidence="2" type="ordered locus">Rmar_2911</name>
</gene>
<geneLocation type="plasmid" evidence="2 3">
    <name>pRMAR01</name>
</geneLocation>
<feature type="domain" description="Tc1-like transposase DDE" evidence="1">
    <location>
        <begin position="2"/>
        <end position="123"/>
    </location>
</feature>
<dbReference type="InterPro" id="IPR012337">
    <property type="entry name" value="RNaseH-like_sf"/>
</dbReference>
<reference evidence="2 3" key="1">
    <citation type="journal article" date="2009" name="Stand. Genomic Sci.">
        <title>Complete genome sequence of Rhodothermus marinus type strain (R-10).</title>
        <authorList>
            <person name="Nolan M."/>
            <person name="Tindall B.J."/>
            <person name="Pomrenke H."/>
            <person name="Lapidus A."/>
            <person name="Copeland A."/>
            <person name="Glavina Del Rio T."/>
            <person name="Lucas S."/>
            <person name="Chen F."/>
            <person name="Tice H."/>
            <person name="Cheng J.F."/>
            <person name="Saunders E."/>
            <person name="Han C."/>
            <person name="Bruce D."/>
            <person name="Goodwin L."/>
            <person name="Chain P."/>
            <person name="Pitluck S."/>
            <person name="Ovchinikova G."/>
            <person name="Pati A."/>
            <person name="Ivanova N."/>
            <person name="Mavromatis K."/>
            <person name="Chen A."/>
            <person name="Palaniappan K."/>
            <person name="Land M."/>
            <person name="Hauser L."/>
            <person name="Chang Y.J."/>
            <person name="Jeffries C.D."/>
            <person name="Brettin T."/>
            <person name="Goker M."/>
            <person name="Bristow J."/>
            <person name="Eisen J.A."/>
            <person name="Markowitz V."/>
            <person name="Hugenholtz P."/>
            <person name="Kyrpides N.C."/>
            <person name="Klenk H.P."/>
            <person name="Detter J.C."/>
        </authorList>
    </citation>
    <scope>NUCLEOTIDE SEQUENCE [LARGE SCALE GENOMIC DNA]</scope>
    <source>
        <strain evidence="3">ATCC 43812 / DSM 4252 / R-10</strain>
        <plasmid evidence="2">pRMAR01</plasmid>
    </source>
</reference>
<dbReference type="Proteomes" id="UP000002221">
    <property type="component" value="Plasmid pRMAR01"/>
</dbReference>
<sequence>MRAVWARKGAQAAVPILGFRGKRVLYGVLNVQTGTALVRQARHWNQGTFQEVLRAIRRTWRGWRIVLFLDRGSPHRARASQALARALGIALRWLPVACPELNPVDHLWRHVKQDVLANEPVPALDTSVARACAYIMALSPRERLRKAGVLSKRFWLRKVLQENGK</sequence>
<dbReference type="SUPFAM" id="SSF53098">
    <property type="entry name" value="Ribonuclease H-like"/>
    <property type="match status" value="1"/>
</dbReference>
<keyword evidence="3" id="KW-1185">Reference proteome</keyword>
<dbReference type="eggNOG" id="COG3335">
    <property type="taxonomic scope" value="Bacteria"/>
</dbReference>
<dbReference type="Pfam" id="PF13358">
    <property type="entry name" value="DDE_3"/>
    <property type="match status" value="1"/>
</dbReference>
<name>D0MKV5_RHOM4</name>
<accession>D0MKV5</accession>
<dbReference type="EMBL" id="CP001808">
    <property type="protein sequence ID" value="ACY49769.1"/>
    <property type="molecule type" value="Genomic_DNA"/>
</dbReference>
<dbReference type="Gene3D" id="3.30.420.10">
    <property type="entry name" value="Ribonuclease H-like superfamily/Ribonuclease H"/>
    <property type="match status" value="1"/>
</dbReference>
<dbReference type="GO" id="GO:0003676">
    <property type="term" value="F:nucleic acid binding"/>
    <property type="evidence" value="ECO:0007669"/>
    <property type="project" value="InterPro"/>
</dbReference>
<dbReference type="InterPro" id="IPR036397">
    <property type="entry name" value="RNaseH_sf"/>
</dbReference>
<dbReference type="HOGENOM" id="CLU_103726_0_0_10"/>
<dbReference type="InterPro" id="IPR038717">
    <property type="entry name" value="Tc1-like_DDE_dom"/>
</dbReference>
<dbReference type="AlphaFoldDB" id="D0MKV5"/>
<organism evidence="2 3">
    <name type="scientific">Rhodothermus marinus (strain ATCC 43812 / DSM 4252 / R-10)</name>
    <name type="common">Rhodothermus obamensis</name>
    <dbReference type="NCBI Taxonomy" id="518766"/>
    <lineage>
        <taxon>Bacteria</taxon>
        <taxon>Pseudomonadati</taxon>
        <taxon>Rhodothermota</taxon>
        <taxon>Rhodothermia</taxon>
        <taxon>Rhodothermales</taxon>
        <taxon>Rhodothermaceae</taxon>
        <taxon>Rhodothermus</taxon>
    </lineage>
</organism>
<keyword evidence="2" id="KW-0614">Plasmid</keyword>
<proteinExistence type="predicted"/>
<dbReference type="KEGG" id="rmr:Rmar_2911"/>
<evidence type="ECO:0000313" key="2">
    <source>
        <dbReference type="EMBL" id="ACY49769.1"/>
    </source>
</evidence>